<dbReference type="PROSITE" id="PS51257">
    <property type="entry name" value="PROKAR_LIPOPROTEIN"/>
    <property type="match status" value="1"/>
</dbReference>
<evidence type="ECO:0000313" key="5">
    <source>
        <dbReference type="EMBL" id="AZI58034.1"/>
    </source>
</evidence>
<feature type="chain" id="PRO_5018202603" evidence="3">
    <location>
        <begin position="27"/>
        <end position="540"/>
    </location>
</feature>
<dbReference type="PIRSF" id="PIRSF002741">
    <property type="entry name" value="MppA"/>
    <property type="match status" value="1"/>
</dbReference>
<reference evidence="5 6" key="2">
    <citation type="submission" date="2018-12" db="EMBL/GenBank/DDBJ databases">
        <title>Nakamurella antarcticus sp. nov., isolated from Antarctica South Shetland Islands soil.</title>
        <authorList>
            <person name="Peng F."/>
        </authorList>
    </citation>
    <scope>NUCLEOTIDE SEQUENCE [LARGE SCALE GENOMIC DNA]</scope>
    <source>
        <strain evidence="5 6">S14-144</strain>
    </source>
</reference>
<dbReference type="InterPro" id="IPR030678">
    <property type="entry name" value="Peptide/Ni-bd"/>
</dbReference>
<dbReference type="OrthoDB" id="9796817at2"/>
<gene>
    <name evidence="5" type="ORF">EH165_07650</name>
</gene>
<dbReference type="Gene3D" id="3.40.190.10">
    <property type="entry name" value="Periplasmic binding protein-like II"/>
    <property type="match status" value="1"/>
</dbReference>
<dbReference type="CDD" id="cd08494">
    <property type="entry name" value="PBP2_NikA_DppA_OppA_like_6"/>
    <property type="match status" value="1"/>
</dbReference>
<dbReference type="GO" id="GO:1904680">
    <property type="term" value="F:peptide transmembrane transporter activity"/>
    <property type="evidence" value="ECO:0007669"/>
    <property type="project" value="TreeGrafter"/>
</dbReference>
<feature type="signal peptide" evidence="3">
    <location>
        <begin position="1"/>
        <end position="26"/>
    </location>
</feature>
<proteinExistence type="predicted"/>
<evidence type="ECO:0000256" key="3">
    <source>
        <dbReference type="SAM" id="SignalP"/>
    </source>
</evidence>
<dbReference type="EMBL" id="CP034170">
    <property type="protein sequence ID" value="AZI58034.1"/>
    <property type="molecule type" value="Genomic_DNA"/>
</dbReference>
<protein>
    <submittedName>
        <fullName evidence="5">ABC transporter substrate-binding protein</fullName>
    </submittedName>
</protein>
<dbReference type="GO" id="GO:0015833">
    <property type="term" value="P:peptide transport"/>
    <property type="evidence" value="ECO:0007669"/>
    <property type="project" value="TreeGrafter"/>
</dbReference>
<reference evidence="5 6" key="1">
    <citation type="submission" date="2018-11" db="EMBL/GenBank/DDBJ databases">
        <authorList>
            <person name="Da X."/>
        </authorList>
    </citation>
    <scope>NUCLEOTIDE SEQUENCE [LARGE SCALE GENOMIC DNA]</scope>
    <source>
        <strain evidence="5 6">S14-144</strain>
    </source>
</reference>
<evidence type="ECO:0000313" key="6">
    <source>
        <dbReference type="Proteomes" id="UP000268084"/>
    </source>
</evidence>
<dbReference type="GO" id="GO:0043190">
    <property type="term" value="C:ATP-binding cassette (ABC) transporter complex"/>
    <property type="evidence" value="ECO:0007669"/>
    <property type="project" value="InterPro"/>
</dbReference>
<evidence type="ECO:0000259" key="4">
    <source>
        <dbReference type="Pfam" id="PF00496"/>
    </source>
</evidence>
<name>A0A3G8ZU83_9ACTN</name>
<evidence type="ECO:0000256" key="1">
    <source>
        <dbReference type="ARBA" id="ARBA00022729"/>
    </source>
</evidence>
<dbReference type="InterPro" id="IPR039424">
    <property type="entry name" value="SBP_5"/>
</dbReference>
<dbReference type="InterPro" id="IPR000914">
    <property type="entry name" value="SBP_5_dom"/>
</dbReference>
<dbReference type="PANTHER" id="PTHR30290">
    <property type="entry name" value="PERIPLASMIC BINDING COMPONENT OF ABC TRANSPORTER"/>
    <property type="match status" value="1"/>
</dbReference>
<dbReference type="Gene3D" id="3.10.105.10">
    <property type="entry name" value="Dipeptide-binding Protein, Domain 3"/>
    <property type="match status" value="1"/>
</dbReference>
<keyword evidence="6" id="KW-1185">Reference proteome</keyword>
<feature type="domain" description="Solute-binding protein family 5" evidence="4">
    <location>
        <begin position="121"/>
        <end position="448"/>
    </location>
</feature>
<feature type="region of interest" description="Disordered" evidence="2">
    <location>
        <begin position="30"/>
        <end position="70"/>
    </location>
</feature>
<sequence length="540" mass="56658">MKATKFRFLTVAVSAGLFLSACSAGASTSNTSANAVPATSNSPAATATSSSADPSAAGTESSANTATSQAAPAAGDSALTVGFILEPTSLDFTQVDGAQAPQALLVNVYEGLVKQDDARAIVPALAKSWTVSADGTVYDFVLQSGVKFSNGDPFNAAAAKFSIERVKTGWLPSVKSGMDVVSAVDAVSDTELKVTLSKPSNSWLYAMTTRIGAMFSPNGVTDLANAPVGTGPYKFDSRVPGDNIVLIRNESYWGTPAAVRKVTLRYFQDPNAMNNALLTGGINVISSIQTPESMGQFADAAKYQTIVGSTNGEVLLTLNNATGPTADLKVRQAISYALDRKSILDVAWSGYGSLIGTHEAPTDPWFFDEDAYPFDPAKAKALLAETANPTPTLRLTLPPTGYASAAAPLVISQLADVGITVTDSNVTFPVWLDQVFKQADYDMTIINHVEPRDAAALFANPEYYPRYNNPQVQALFASADAGTPAQQITDTTAALKQIAQDAASVWLWSFPNLIVADANITGIPKNAIGEAFDFTTLAVS</sequence>
<dbReference type="KEGG" id="nak:EH165_07650"/>
<dbReference type="Pfam" id="PF00496">
    <property type="entry name" value="SBP_bac_5"/>
    <property type="match status" value="1"/>
</dbReference>
<organism evidence="5 6">
    <name type="scientific">Nakamurella antarctica</name>
    <dbReference type="NCBI Taxonomy" id="1902245"/>
    <lineage>
        <taxon>Bacteria</taxon>
        <taxon>Bacillati</taxon>
        <taxon>Actinomycetota</taxon>
        <taxon>Actinomycetes</taxon>
        <taxon>Nakamurellales</taxon>
        <taxon>Nakamurellaceae</taxon>
        <taxon>Nakamurella</taxon>
    </lineage>
</organism>
<dbReference type="AlphaFoldDB" id="A0A3G8ZU83"/>
<dbReference type="Proteomes" id="UP000268084">
    <property type="component" value="Chromosome"/>
</dbReference>
<keyword evidence="1 3" id="KW-0732">Signal</keyword>
<evidence type="ECO:0000256" key="2">
    <source>
        <dbReference type="SAM" id="MobiDB-lite"/>
    </source>
</evidence>
<dbReference type="SUPFAM" id="SSF53850">
    <property type="entry name" value="Periplasmic binding protein-like II"/>
    <property type="match status" value="1"/>
</dbReference>
<accession>A0A3G8ZU83</accession>
<dbReference type="RefSeq" id="WP_124798944.1">
    <property type="nucleotide sequence ID" value="NZ_CP034170.1"/>
</dbReference>
<dbReference type="PANTHER" id="PTHR30290:SF38">
    <property type="entry name" value="D,D-DIPEPTIDE-BINDING PERIPLASMIC PROTEIN DDPA-RELATED"/>
    <property type="match status" value="1"/>
</dbReference>
<dbReference type="GO" id="GO:0042597">
    <property type="term" value="C:periplasmic space"/>
    <property type="evidence" value="ECO:0007669"/>
    <property type="project" value="UniProtKB-ARBA"/>
</dbReference>